<accession>A0A2J7ZWN9</accession>
<evidence type="ECO:0008006" key="4">
    <source>
        <dbReference type="Google" id="ProtNLM"/>
    </source>
</evidence>
<dbReference type="OrthoDB" id="544269at2759"/>
<name>A0A2J7ZWN9_9CHLO</name>
<reference evidence="2 3" key="1">
    <citation type="journal article" date="2017" name="Mol. Biol. Evol.">
        <title>The 4-celled Tetrabaena socialis nuclear genome reveals the essential components for genetic control of cell number at the origin of multicellularity in the volvocine lineage.</title>
        <authorList>
            <person name="Featherston J."/>
            <person name="Arakaki Y."/>
            <person name="Hanschen E.R."/>
            <person name="Ferris P.J."/>
            <person name="Michod R.E."/>
            <person name="Olson B.J.S.C."/>
            <person name="Nozaki H."/>
            <person name="Durand P.M."/>
        </authorList>
    </citation>
    <scope>NUCLEOTIDE SEQUENCE [LARGE SCALE GENOMIC DNA]</scope>
    <source>
        <strain evidence="2 3">NIES-571</strain>
    </source>
</reference>
<evidence type="ECO:0000313" key="3">
    <source>
        <dbReference type="Proteomes" id="UP000236333"/>
    </source>
</evidence>
<evidence type="ECO:0000256" key="1">
    <source>
        <dbReference type="SAM" id="MobiDB-lite"/>
    </source>
</evidence>
<organism evidence="2 3">
    <name type="scientific">Tetrabaena socialis</name>
    <dbReference type="NCBI Taxonomy" id="47790"/>
    <lineage>
        <taxon>Eukaryota</taxon>
        <taxon>Viridiplantae</taxon>
        <taxon>Chlorophyta</taxon>
        <taxon>core chlorophytes</taxon>
        <taxon>Chlorophyceae</taxon>
        <taxon>CS clade</taxon>
        <taxon>Chlamydomonadales</taxon>
        <taxon>Tetrabaenaceae</taxon>
        <taxon>Tetrabaena</taxon>
    </lineage>
</organism>
<keyword evidence="3" id="KW-1185">Reference proteome</keyword>
<sequence length="457" mass="46944">MASGSEVLPALTGNAGEMDANVDVDVMRAPELLALLPASVLLNNVLAHLSAADAVRLGSCSRALRLVAFADEVWRGRCEDRGWGPFARGVSWQGGISEGAGFSATRSSLCVECLRPSRYVFALLSCRLCEACEHRSPRYGLVTALEAAERYGVPYDKLEGLPYHDACRTRFFMRAAVEELAAAGSVGQGRKGRGQGHQQGLSAAAEAGDGAEGSSGEEPGSAEEGEAEEQRQQQRGSRPGRPLGGSAAGSEGSDMEEGCEKPHGDHPEEEEGGGMASGGSDEDDAPVTHGRRAADKAARKAAKKAEAQRDKRQQRNAAAGAGGSRERPSYGRIAFACSPPSGGAGAMALGRRAAQQQLLLQPGGGRRARRAMAAAGSSPPGCRAAGPLLAAAGDGGDGPALPLEGQAVPLRRSRAGGARGAAVAGGRIKLKSGWAAEREALMAEWGAFGISGLVLAS</sequence>
<dbReference type="Proteomes" id="UP000236333">
    <property type="component" value="Unassembled WGS sequence"/>
</dbReference>
<comment type="caution">
    <text evidence="2">The sequence shown here is derived from an EMBL/GenBank/DDBJ whole genome shotgun (WGS) entry which is preliminary data.</text>
</comment>
<gene>
    <name evidence="2" type="ORF">TSOC_009104</name>
</gene>
<dbReference type="AlphaFoldDB" id="A0A2J7ZWN9"/>
<evidence type="ECO:0000313" key="2">
    <source>
        <dbReference type="EMBL" id="PNH04701.1"/>
    </source>
</evidence>
<protein>
    <recommendedName>
        <fullName evidence="4">F-box domain-containing protein</fullName>
    </recommendedName>
</protein>
<feature type="compositionally biased region" description="Basic and acidic residues" evidence="1">
    <location>
        <begin position="292"/>
        <end position="313"/>
    </location>
</feature>
<feature type="region of interest" description="Disordered" evidence="1">
    <location>
        <begin position="183"/>
        <end position="336"/>
    </location>
</feature>
<dbReference type="Gene3D" id="1.20.1280.50">
    <property type="match status" value="1"/>
</dbReference>
<proteinExistence type="predicted"/>
<dbReference type="EMBL" id="PGGS01000366">
    <property type="protein sequence ID" value="PNH04701.1"/>
    <property type="molecule type" value="Genomic_DNA"/>
</dbReference>
<feature type="compositionally biased region" description="Low complexity" evidence="1">
    <location>
        <begin position="196"/>
        <end position="219"/>
    </location>
</feature>
<dbReference type="InterPro" id="IPR036047">
    <property type="entry name" value="F-box-like_dom_sf"/>
</dbReference>
<dbReference type="SUPFAM" id="SSF81383">
    <property type="entry name" value="F-box domain"/>
    <property type="match status" value="1"/>
</dbReference>